<dbReference type="InParanoid" id="E3IXC8"/>
<dbReference type="PROSITE" id="PS50043">
    <property type="entry name" value="HTH_LUXR_2"/>
    <property type="match status" value="1"/>
</dbReference>
<dbReference type="InterPro" id="IPR000792">
    <property type="entry name" value="Tscrpt_reg_LuxR_C"/>
</dbReference>
<evidence type="ECO:0000313" key="8">
    <source>
        <dbReference type="Proteomes" id="UP000002484"/>
    </source>
</evidence>
<gene>
    <name evidence="7" type="ordered locus">FraEuI1c_7063</name>
</gene>
<dbReference type="PANTHER" id="PTHR43214:SF24">
    <property type="entry name" value="TRANSCRIPTIONAL REGULATORY PROTEIN NARL-RELATED"/>
    <property type="match status" value="1"/>
</dbReference>
<evidence type="ECO:0000256" key="2">
    <source>
        <dbReference type="ARBA" id="ARBA00023125"/>
    </source>
</evidence>
<evidence type="ECO:0000256" key="1">
    <source>
        <dbReference type="ARBA" id="ARBA00023015"/>
    </source>
</evidence>
<dbReference type="GO" id="GO:0000160">
    <property type="term" value="P:phosphorelay signal transduction system"/>
    <property type="evidence" value="ECO:0007669"/>
    <property type="project" value="InterPro"/>
</dbReference>
<evidence type="ECO:0000256" key="4">
    <source>
        <dbReference type="PROSITE-ProRule" id="PRU00169"/>
    </source>
</evidence>
<dbReference type="GO" id="GO:0003677">
    <property type="term" value="F:DNA binding"/>
    <property type="evidence" value="ECO:0007669"/>
    <property type="project" value="UniProtKB-KW"/>
</dbReference>
<dbReference type="Pfam" id="PF00196">
    <property type="entry name" value="GerE"/>
    <property type="match status" value="1"/>
</dbReference>
<dbReference type="SUPFAM" id="SSF46894">
    <property type="entry name" value="C-terminal effector domain of the bipartite response regulators"/>
    <property type="match status" value="1"/>
</dbReference>
<dbReference type="SMART" id="SM00421">
    <property type="entry name" value="HTH_LUXR"/>
    <property type="match status" value="1"/>
</dbReference>
<feature type="modified residue" description="4-aspartylphosphate" evidence="4">
    <location>
        <position position="52"/>
    </location>
</feature>
<dbReference type="PANTHER" id="PTHR43214">
    <property type="entry name" value="TWO-COMPONENT RESPONSE REGULATOR"/>
    <property type="match status" value="1"/>
</dbReference>
<dbReference type="HOGENOM" id="CLU_000445_90_0_11"/>
<evidence type="ECO:0000259" key="6">
    <source>
        <dbReference type="PROSITE" id="PS50110"/>
    </source>
</evidence>
<organism evidence="7 8">
    <name type="scientific">Pseudofrankia inefficax (strain DSM 45817 / CECT 9037 / DDB 130130 / EuI1c)</name>
    <name type="common">Frankia inefficax</name>
    <dbReference type="NCBI Taxonomy" id="298654"/>
    <lineage>
        <taxon>Bacteria</taxon>
        <taxon>Bacillati</taxon>
        <taxon>Actinomycetota</taxon>
        <taxon>Actinomycetes</taxon>
        <taxon>Frankiales</taxon>
        <taxon>Frankiaceae</taxon>
        <taxon>Pseudofrankia</taxon>
    </lineage>
</organism>
<dbReference type="PRINTS" id="PR00038">
    <property type="entry name" value="HTHLUXR"/>
</dbReference>
<protein>
    <submittedName>
        <fullName evidence="7">Two component transcriptional regulator, LuxR family</fullName>
    </submittedName>
</protein>
<dbReference type="KEGG" id="fri:FraEuI1c_7063"/>
<evidence type="ECO:0000259" key="5">
    <source>
        <dbReference type="PROSITE" id="PS50043"/>
    </source>
</evidence>
<name>E3IXC8_PSEI1</name>
<dbReference type="InterPro" id="IPR016032">
    <property type="entry name" value="Sig_transdc_resp-reg_C-effctor"/>
</dbReference>
<dbReference type="InterPro" id="IPR001789">
    <property type="entry name" value="Sig_transdc_resp-reg_receiver"/>
</dbReference>
<feature type="domain" description="HTH luxR-type" evidence="5">
    <location>
        <begin position="145"/>
        <end position="215"/>
    </location>
</feature>
<dbReference type="CDD" id="cd06170">
    <property type="entry name" value="LuxR_C_like"/>
    <property type="match status" value="1"/>
</dbReference>
<dbReference type="GO" id="GO:0006355">
    <property type="term" value="P:regulation of DNA-templated transcription"/>
    <property type="evidence" value="ECO:0007669"/>
    <property type="project" value="InterPro"/>
</dbReference>
<keyword evidence="1" id="KW-0805">Transcription regulation</keyword>
<keyword evidence="2" id="KW-0238">DNA-binding</keyword>
<dbReference type="InterPro" id="IPR039420">
    <property type="entry name" value="WalR-like"/>
</dbReference>
<dbReference type="PROSITE" id="PS50110">
    <property type="entry name" value="RESPONSE_REGULATORY"/>
    <property type="match status" value="1"/>
</dbReference>
<dbReference type="EMBL" id="CP002299">
    <property type="protein sequence ID" value="ADP85028.1"/>
    <property type="molecule type" value="Genomic_DNA"/>
</dbReference>
<keyword evidence="4" id="KW-0597">Phosphoprotein</keyword>
<feature type="domain" description="Response regulatory" evidence="6">
    <location>
        <begin position="2"/>
        <end position="122"/>
    </location>
</feature>
<dbReference type="InterPro" id="IPR011006">
    <property type="entry name" value="CheY-like_superfamily"/>
</dbReference>
<evidence type="ECO:0000313" key="7">
    <source>
        <dbReference type="EMBL" id="ADP85028.1"/>
    </source>
</evidence>
<dbReference type="Proteomes" id="UP000002484">
    <property type="component" value="Chromosome"/>
</dbReference>
<dbReference type="SMART" id="SM00448">
    <property type="entry name" value="REC"/>
    <property type="match status" value="1"/>
</dbReference>
<dbReference type="eggNOG" id="COG2197">
    <property type="taxonomic scope" value="Bacteria"/>
</dbReference>
<evidence type="ECO:0000256" key="3">
    <source>
        <dbReference type="ARBA" id="ARBA00023163"/>
    </source>
</evidence>
<dbReference type="AlphaFoldDB" id="E3IXC8"/>
<dbReference type="RefSeq" id="WP_013428139.1">
    <property type="nucleotide sequence ID" value="NC_014666.1"/>
</dbReference>
<reference evidence="7 8" key="1">
    <citation type="submission" date="2010-10" db="EMBL/GenBank/DDBJ databases">
        <title>Complete sequence of Frankia sp. EuI1c.</title>
        <authorList>
            <consortium name="US DOE Joint Genome Institute"/>
            <person name="Lucas S."/>
            <person name="Copeland A."/>
            <person name="Lapidus A."/>
            <person name="Cheng J.-F."/>
            <person name="Bruce D."/>
            <person name="Goodwin L."/>
            <person name="Pitluck S."/>
            <person name="Chertkov O."/>
            <person name="Detter J.C."/>
            <person name="Han C."/>
            <person name="Tapia R."/>
            <person name="Land M."/>
            <person name="Hauser L."/>
            <person name="Jeffries C."/>
            <person name="Kyrpides N."/>
            <person name="Ivanova N."/>
            <person name="Mikhailova N."/>
            <person name="Beauchemin N."/>
            <person name="Sen A."/>
            <person name="Sur S.A."/>
            <person name="Gtari M."/>
            <person name="Wall L."/>
            <person name="Tisa L."/>
            <person name="Woyke T."/>
        </authorList>
    </citation>
    <scope>NUCLEOTIDE SEQUENCE [LARGE SCALE GENOMIC DNA]</scope>
    <source>
        <strain evidence="8">DSM 45817 / CECT 9037 / EuI1c</strain>
    </source>
</reference>
<sequence>MRVVIAEGEALLRELLARLFTASGLEVVGTAADASRLLEVVAEALPDVVVTDIPMPPGHTDDGLRAALAIRARHPAVGVVVLSRQLLPRYATALVGDRPAGVGYLLKQQITDVDRLCADVRRVADGGIALDPEVVELMVGRAEAPRSPLGALTARQREVLALIAQGRSNGAIAAKLGVSAKAVVQHVSRIYDALGLPPDPDHHRRVLAAVRFLAG</sequence>
<keyword evidence="3" id="KW-0804">Transcription</keyword>
<dbReference type="OrthoDB" id="4135368at2"/>
<dbReference type="SUPFAM" id="SSF52172">
    <property type="entry name" value="CheY-like"/>
    <property type="match status" value="1"/>
</dbReference>
<keyword evidence="8" id="KW-1185">Reference proteome</keyword>
<dbReference type="Pfam" id="PF00072">
    <property type="entry name" value="Response_reg"/>
    <property type="match status" value="1"/>
</dbReference>
<dbReference type="STRING" id="298654.FraEuI1c_7063"/>
<dbReference type="Gene3D" id="3.40.50.2300">
    <property type="match status" value="1"/>
</dbReference>
<proteinExistence type="predicted"/>
<accession>E3IXC8</accession>